<sequence>MKQFYVCLLLILGMHTAMAQVRISMLVPKSNQVLGNKVFVEGYAASSAGPITSVRAQINTQEVTMNIANIPYFFGNFNLSTLPSGPLQLHIIATDALNNQLDTVINVLRNNPPTVVLESPVSEAVARPLLRVKAHAVDDGPVSRMEVRFATRTYVFNGSSVDTIFDASAEVSPLSVYAIDASDAEAFATSYFTVDITPGLKQTFSLPSDHNIMEFNYGQVISMTDMLNAQYQPRLHLTNYPGGVTKTIPGVYRFDVSTTQLKNIFATPRGVVWTGNRRDIDPAPSGTLLYQFLDSGVTVLQAGIKAVRVAGKYIAWTSQAGDSLFLRDQLTQTNTYITRGVGYIDVDSIGRVHYTLSKGVYLYNQGVTSLVMARDASTPLHYIDTDGDYLSFYVTEGNINDVGLSLYKDGVRTSFGELRNGILNIPLYYRLTNGHLAFMKHVSDRTSVTSFYIKSPGDSLKLLKQLTRENRFGSEELGEIRGLNANGDLMIWENIPNSGTQQISYHPKNGSSKSISSLPLTIYDINGKWYGSYLNTLYEIQIDADYSADATPFTKPLLINQSGRFGVKDFTSHFSGPEYGPGQLTEVKLIRLPTWGNLVHPNGTLLKTTGQVLKRSELEGLRYVPFQNVIGADTVRWEGKNGTVFGNQAAITLMTHPNLTAAPKLSGLDSTYCSTVTADVIKITNYPPVKWRTSVTVLLDDTTILPVGQDSSFTITPTAGSHTLTVKFRHPLDSISTTARFTTVDCNTTNARIGKIDDVEIVSAYPNPFNSQFTVTGLNASNRYTLSLHDVQGSVVYTGLANNQQSVVIIPNVTLQKGIYYLKVYDVALRKVIAVTAVVKM</sequence>
<dbReference type="Pfam" id="PF18962">
    <property type="entry name" value="Por_Secre_tail"/>
    <property type="match status" value="1"/>
</dbReference>
<keyword evidence="1" id="KW-0732">Signal</keyword>
<evidence type="ECO:0000259" key="2">
    <source>
        <dbReference type="Pfam" id="PF18962"/>
    </source>
</evidence>
<dbReference type="Proteomes" id="UP001162741">
    <property type="component" value="Chromosome"/>
</dbReference>
<keyword evidence="4" id="KW-1185">Reference proteome</keyword>
<proteinExistence type="predicted"/>
<protein>
    <submittedName>
        <fullName evidence="3">T9SS type A sorting domain-containing protein</fullName>
    </submittedName>
</protein>
<gene>
    <name evidence="3" type="ORF">MKQ68_15290</name>
</gene>
<dbReference type="NCBIfam" id="TIGR04183">
    <property type="entry name" value="Por_Secre_tail"/>
    <property type="match status" value="1"/>
</dbReference>
<name>A0ABY6IW78_9BACT</name>
<accession>A0ABY6IW78</accession>
<dbReference type="RefSeq" id="WP_264279878.1">
    <property type="nucleotide sequence ID" value="NZ_CP107006.1"/>
</dbReference>
<feature type="signal peptide" evidence="1">
    <location>
        <begin position="1"/>
        <end position="19"/>
    </location>
</feature>
<evidence type="ECO:0000313" key="3">
    <source>
        <dbReference type="EMBL" id="UYQ91456.1"/>
    </source>
</evidence>
<evidence type="ECO:0000313" key="4">
    <source>
        <dbReference type="Proteomes" id="UP001162741"/>
    </source>
</evidence>
<dbReference type="InterPro" id="IPR026444">
    <property type="entry name" value="Secre_tail"/>
</dbReference>
<evidence type="ECO:0000256" key="1">
    <source>
        <dbReference type="SAM" id="SignalP"/>
    </source>
</evidence>
<reference evidence="3" key="1">
    <citation type="submission" date="2022-10" db="EMBL/GenBank/DDBJ databases">
        <title>Chitinophaga sp. nov., isolated from soil.</title>
        <authorList>
            <person name="Jeon C.O."/>
        </authorList>
    </citation>
    <scope>NUCLEOTIDE SEQUENCE</scope>
    <source>
        <strain evidence="3">R8</strain>
    </source>
</reference>
<feature type="domain" description="Secretion system C-terminal sorting" evidence="2">
    <location>
        <begin position="765"/>
        <end position="827"/>
    </location>
</feature>
<feature type="chain" id="PRO_5047037223" evidence="1">
    <location>
        <begin position="20"/>
        <end position="841"/>
    </location>
</feature>
<organism evidence="3 4">
    <name type="scientific">Chitinophaga horti</name>
    <dbReference type="NCBI Taxonomy" id="2920382"/>
    <lineage>
        <taxon>Bacteria</taxon>
        <taxon>Pseudomonadati</taxon>
        <taxon>Bacteroidota</taxon>
        <taxon>Chitinophagia</taxon>
        <taxon>Chitinophagales</taxon>
        <taxon>Chitinophagaceae</taxon>
        <taxon>Chitinophaga</taxon>
    </lineage>
</organism>
<dbReference type="EMBL" id="CP107006">
    <property type="protein sequence ID" value="UYQ91456.1"/>
    <property type="molecule type" value="Genomic_DNA"/>
</dbReference>